<sequence>MYCTVPSAFFHLIRPSTHPSIHKPAQGRKRTTEASMPISLPHVQTGLGNGVFLRHWLPLADRHFRHHRSHGGVPPRHGYDKAQHRLCVHQHSTSYPV</sequence>
<proteinExistence type="predicted"/>
<dbReference type="AlphaFoldDB" id="A0A179GSB2"/>
<reference evidence="1 2" key="1">
    <citation type="submission" date="2016-01" db="EMBL/GenBank/DDBJ databases">
        <title>Biosynthesis of antibiotic leucinostatins and their inhibition on Phytophthora in bio-control Purpureocillium lilacinum.</title>
        <authorList>
            <person name="Wang G."/>
            <person name="Liu Z."/>
            <person name="Lin R."/>
            <person name="Li E."/>
            <person name="Mao Z."/>
            <person name="Ling J."/>
            <person name="Yin W."/>
            <person name="Xie B."/>
        </authorList>
    </citation>
    <scope>NUCLEOTIDE SEQUENCE [LARGE SCALE GENOMIC DNA]</scope>
    <source>
        <strain evidence="1">PLBJ-1</strain>
    </source>
</reference>
<evidence type="ECO:0000313" key="1">
    <source>
        <dbReference type="EMBL" id="OAQ80213.1"/>
    </source>
</evidence>
<accession>A0A179GSB2</accession>
<organism evidence="1 2">
    <name type="scientific">Purpureocillium lilacinum</name>
    <name type="common">Paecilomyces lilacinus</name>
    <dbReference type="NCBI Taxonomy" id="33203"/>
    <lineage>
        <taxon>Eukaryota</taxon>
        <taxon>Fungi</taxon>
        <taxon>Dikarya</taxon>
        <taxon>Ascomycota</taxon>
        <taxon>Pezizomycotina</taxon>
        <taxon>Sordariomycetes</taxon>
        <taxon>Hypocreomycetidae</taxon>
        <taxon>Hypocreales</taxon>
        <taxon>Ophiocordycipitaceae</taxon>
        <taxon>Purpureocillium</taxon>
    </lineage>
</organism>
<protein>
    <submittedName>
        <fullName evidence="1">Uncharacterized protein</fullName>
    </submittedName>
</protein>
<name>A0A179GSB2_PURLI</name>
<dbReference type="Proteomes" id="UP000078240">
    <property type="component" value="Unassembled WGS sequence"/>
</dbReference>
<evidence type="ECO:0000313" key="2">
    <source>
        <dbReference type="Proteomes" id="UP000078240"/>
    </source>
</evidence>
<comment type="caution">
    <text evidence="1">The sequence shown here is derived from an EMBL/GenBank/DDBJ whole genome shotgun (WGS) entry which is preliminary data.</text>
</comment>
<dbReference type="EMBL" id="LSBH01000004">
    <property type="protein sequence ID" value="OAQ80213.1"/>
    <property type="molecule type" value="Genomic_DNA"/>
</dbReference>
<gene>
    <name evidence="1" type="ORF">VFPBJ_05798</name>
</gene>